<organism evidence="2 3">
    <name type="scientific">Candolleomyces aberdarensis</name>
    <dbReference type="NCBI Taxonomy" id="2316362"/>
    <lineage>
        <taxon>Eukaryota</taxon>
        <taxon>Fungi</taxon>
        <taxon>Dikarya</taxon>
        <taxon>Basidiomycota</taxon>
        <taxon>Agaricomycotina</taxon>
        <taxon>Agaricomycetes</taxon>
        <taxon>Agaricomycetidae</taxon>
        <taxon>Agaricales</taxon>
        <taxon>Agaricineae</taxon>
        <taxon>Psathyrellaceae</taxon>
        <taxon>Candolleomyces</taxon>
    </lineage>
</organism>
<dbReference type="EMBL" id="SDEE01000276">
    <property type="protein sequence ID" value="RXW18295.1"/>
    <property type="molecule type" value="Genomic_DNA"/>
</dbReference>
<name>A0A4Q2DI66_9AGAR</name>
<protein>
    <submittedName>
        <fullName evidence="2">Uncharacterized protein</fullName>
    </submittedName>
</protein>
<evidence type="ECO:0000313" key="2">
    <source>
        <dbReference type="EMBL" id="RXW18295.1"/>
    </source>
</evidence>
<proteinExistence type="predicted"/>
<accession>A0A4Q2DI66</accession>
<dbReference type="Proteomes" id="UP000290288">
    <property type="component" value="Unassembled WGS sequence"/>
</dbReference>
<evidence type="ECO:0000313" key="3">
    <source>
        <dbReference type="Proteomes" id="UP000290288"/>
    </source>
</evidence>
<evidence type="ECO:0000256" key="1">
    <source>
        <dbReference type="SAM" id="MobiDB-lite"/>
    </source>
</evidence>
<gene>
    <name evidence="2" type="ORF">EST38_g7555</name>
</gene>
<comment type="caution">
    <text evidence="2">The sequence shown here is derived from an EMBL/GenBank/DDBJ whole genome shotgun (WGS) entry which is preliminary data.</text>
</comment>
<reference evidence="2 3" key="1">
    <citation type="submission" date="2019-01" db="EMBL/GenBank/DDBJ databases">
        <title>Draft genome sequence of Psathyrella aberdarensis IHI B618.</title>
        <authorList>
            <person name="Buettner E."/>
            <person name="Kellner H."/>
        </authorList>
    </citation>
    <scope>NUCLEOTIDE SEQUENCE [LARGE SCALE GENOMIC DNA]</scope>
    <source>
        <strain evidence="2 3">IHI B618</strain>
    </source>
</reference>
<keyword evidence="3" id="KW-1185">Reference proteome</keyword>
<dbReference type="OrthoDB" id="10474725at2759"/>
<feature type="region of interest" description="Disordered" evidence="1">
    <location>
        <begin position="23"/>
        <end position="69"/>
    </location>
</feature>
<dbReference type="AlphaFoldDB" id="A0A4Q2DI66"/>
<sequence>MQYQYPEQAHYGAGAKEQVQFQEDLPPSYQKEQDFVNHPTVQSPVPPPDAAHTTSQPADDRFVGGFRPQ</sequence>